<dbReference type="InterPro" id="IPR023214">
    <property type="entry name" value="HAD_sf"/>
</dbReference>
<dbReference type="EMBL" id="JAGYPE010000007">
    <property type="protein sequence ID" value="MBS4186639.1"/>
    <property type="molecule type" value="Genomic_DNA"/>
</dbReference>
<proteinExistence type="inferred from homology"/>
<dbReference type="NCBIfam" id="TIGR01509">
    <property type="entry name" value="HAD-SF-IA-v3"/>
    <property type="match status" value="1"/>
</dbReference>
<dbReference type="PRINTS" id="PR00413">
    <property type="entry name" value="HADHALOGNASE"/>
</dbReference>
<reference evidence="4" key="1">
    <citation type="submission" date="2021-05" db="EMBL/GenBank/DDBJ databases">
        <title>Novel Bacillus species.</title>
        <authorList>
            <person name="Liu G."/>
        </authorList>
    </citation>
    <scope>NUCLEOTIDE SEQUENCE</scope>
    <source>
        <strain evidence="4 6">FJAT-50051</strain>
    </source>
</reference>
<evidence type="ECO:0000256" key="3">
    <source>
        <dbReference type="ARBA" id="ARBA00022801"/>
    </source>
</evidence>
<dbReference type="FunFam" id="3.40.50.1000:FF:000036">
    <property type="entry name" value="HAD family hydrolase"/>
    <property type="match status" value="1"/>
</dbReference>
<evidence type="ECO:0000313" key="4">
    <source>
        <dbReference type="EMBL" id="MBS4186639.1"/>
    </source>
</evidence>
<dbReference type="InterPro" id="IPR006439">
    <property type="entry name" value="HAD-SF_hydro_IA"/>
</dbReference>
<dbReference type="InterPro" id="IPR041492">
    <property type="entry name" value="HAD_2"/>
</dbReference>
<name>A0A942YDR1_9BACI</name>
<dbReference type="SFLD" id="SFLDG01129">
    <property type="entry name" value="C1.5:_HAD__Beta-PGM__Phosphata"/>
    <property type="match status" value="1"/>
</dbReference>
<keyword evidence="2" id="KW-0479">Metal-binding</keyword>
<dbReference type="Pfam" id="PF13419">
    <property type="entry name" value="HAD_2"/>
    <property type="match status" value="1"/>
</dbReference>
<dbReference type="Gene3D" id="3.40.50.1000">
    <property type="entry name" value="HAD superfamily/HAD-like"/>
    <property type="match status" value="1"/>
</dbReference>
<dbReference type="SFLD" id="SFLDG01135">
    <property type="entry name" value="C1.5.6:_HAD__Beta-PGM__Phospha"/>
    <property type="match status" value="1"/>
</dbReference>
<dbReference type="EMBL" id="JAGYPE020000057">
    <property type="protein sequence ID" value="MCH6268451.1"/>
    <property type="molecule type" value="Genomic_DNA"/>
</dbReference>
<sequence>MKAIIFDFDGLIVDTETIWFQAYKEVLTNEYGLTLTLQQFSKVIGTDDTELFAYIQENLSTPINPEAIENSVKQIVLEKMKELAAREGVEEYLKEAKELGLKIGLASSSTREWVEGFLQRLDILKYFDVIKTRDDVSKVKPDPELYIQAVKALDIKPSEAVAFEDSLNGLKAAREAGVHCVVVPNQVTSHLEFYGHSHRLSSMAEIKLKQLLQKIKGDAFERLSNQTCDQ</sequence>
<dbReference type="CDD" id="cd16423">
    <property type="entry name" value="HAD_BPGM-like"/>
    <property type="match status" value="1"/>
</dbReference>
<gene>
    <name evidence="5" type="ORF">KHB02_023240</name>
    <name evidence="4" type="ORF">KHB02_35320</name>
</gene>
<comment type="similarity">
    <text evidence="1">Belongs to the HAD-like hydrolase superfamily. CbbY/CbbZ/Gph/YieH family.</text>
</comment>
<evidence type="ECO:0000256" key="2">
    <source>
        <dbReference type="ARBA" id="ARBA00022723"/>
    </source>
</evidence>
<evidence type="ECO:0000313" key="6">
    <source>
        <dbReference type="Proteomes" id="UP000677265"/>
    </source>
</evidence>
<dbReference type="NCBIfam" id="TIGR01549">
    <property type="entry name" value="HAD-SF-IA-v1"/>
    <property type="match status" value="1"/>
</dbReference>
<dbReference type="SUPFAM" id="SSF56784">
    <property type="entry name" value="HAD-like"/>
    <property type="match status" value="1"/>
</dbReference>
<protein>
    <submittedName>
        <fullName evidence="4">HAD family hydrolase</fullName>
    </submittedName>
</protein>
<dbReference type="Proteomes" id="UP000677265">
    <property type="component" value="Unassembled WGS sequence"/>
</dbReference>
<dbReference type="SFLD" id="SFLDS00003">
    <property type="entry name" value="Haloacid_Dehalogenase"/>
    <property type="match status" value="1"/>
</dbReference>
<dbReference type="PANTHER" id="PTHR18901">
    <property type="entry name" value="2-DEOXYGLUCOSE-6-PHOSPHATE PHOSPHATASE 2"/>
    <property type="match status" value="1"/>
</dbReference>
<keyword evidence="6" id="KW-1185">Reference proteome</keyword>
<dbReference type="GO" id="GO:0046872">
    <property type="term" value="F:metal ion binding"/>
    <property type="evidence" value="ECO:0007669"/>
    <property type="project" value="UniProtKB-KW"/>
</dbReference>
<dbReference type="GO" id="GO:0016787">
    <property type="term" value="F:hydrolase activity"/>
    <property type="evidence" value="ECO:0007669"/>
    <property type="project" value="UniProtKB-KW"/>
</dbReference>
<dbReference type="Gene3D" id="1.10.150.240">
    <property type="entry name" value="Putative phosphatase, domain 2"/>
    <property type="match status" value="1"/>
</dbReference>
<dbReference type="AlphaFoldDB" id="A0A942YDR1"/>
<dbReference type="RefSeq" id="WP_213146429.1">
    <property type="nucleotide sequence ID" value="NZ_JAGYPE020000057.1"/>
</dbReference>
<dbReference type="InterPro" id="IPR036412">
    <property type="entry name" value="HAD-like_sf"/>
</dbReference>
<organism evidence="4">
    <name type="scientific">Neobacillus citreus</name>
    <dbReference type="NCBI Taxonomy" id="2833578"/>
    <lineage>
        <taxon>Bacteria</taxon>
        <taxon>Bacillati</taxon>
        <taxon>Bacillota</taxon>
        <taxon>Bacilli</taxon>
        <taxon>Bacillales</taxon>
        <taxon>Bacillaceae</taxon>
        <taxon>Neobacillus</taxon>
    </lineage>
</organism>
<dbReference type="PANTHER" id="PTHR18901:SF38">
    <property type="entry name" value="PSEUDOURIDINE-5'-PHOSPHATASE"/>
    <property type="match status" value="1"/>
</dbReference>
<evidence type="ECO:0000313" key="5">
    <source>
        <dbReference type="EMBL" id="MCH6268451.1"/>
    </source>
</evidence>
<evidence type="ECO:0000256" key="1">
    <source>
        <dbReference type="ARBA" id="ARBA00006171"/>
    </source>
</evidence>
<accession>A0A942YDR1</accession>
<keyword evidence="3 4" id="KW-0378">Hydrolase</keyword>
<comment type="caution">
    <text evidence="4">The sequence shown here is derived from an EMBL/GenBank/DDBJ whole genome shotgun (WGS) entry which is preliminary data.</text>
</comment>
<dbReference type="InterPro" id="IPR023198">
    <property type="entry name" value="PGP-like_dom2"/>
</dbReference>